<dbReference type="SUPFAM" id="SSF52402">
    <property type="entry name" value="Adenine nucleotide alpha hydrolases-like"/>
    <property type="match status" value="1"/>
</dbReference>
<dbReference type="Gene3D" id="3.40.50.620">
    <property type="entry name" value="HUPs"/>
    <property type="match status" value="1"/>
</dbReference>
<proteinExistence type="inferred from homology"/>
<dbReference type="PANTHER" id="PTHR46268">
    <property type="entry name" value="STRESS RESPONSE PROTEIN NHAX"/>
    <property type="match status" value="1"/>
</dbReference>
<dbReference type="EMBL" id="JAMPLM010000006">
    <property type="protein sequence ID" value="MEP1058724.1"/>
    <property type="molecule type" value="Genomic_DNA"/>
</dbReference>
<comment type="caution">
    <text evidence="3">The sequence shown here is derived from an EMBL/GenBank/DDBJ whole genome shotgun (WGS) entry which is preliminary data.</text>
</comment>
<protein>
    <submittedName>
        <fullName evidence="3">Universal stress protein</fullName>
    </submittedName>
</protein>
<dbReference type="InterPro" id="IPR006016">
    <property type="entry name" value="UspA"/>
</dbReference>
<dbReference type="CDD" id="cd00293">
    <property type="entry name" value="USP-like"/>
    <property type="match status" value="1"/>
</dbReference>
<keyword evidence="4" id="KW-1185">Reference proteome</keyword>
<organism evidence="3 4">
    <name type="scientific">Stenomitos frigidus AS-A4</name>
    <dbReference type="NCBI Taxonomy" id="2933935"/>
    <lineage>
        <taxon>Bacteria</taxon>
        <taxon>Bacillati</taxon>
        <taxon>Cyanobacteriota</taxon>
        <taxon>Cyanophyceae</taxon>
        <taxon>Leptolyngbyales</taxon>
        <taxon>Leptolyngbyaceae</taxon>
        <taxon>Stenomitos</taxon>
    </lineage>
</organism>
<comment type="similarity">
    <text evidence="1">Belongs to the universal stress protein A family.</text>
</comment>
<gene>
    <name evidence="3" type="ORF">NDI38_09760</name>
</gene>
<dbReference type="Pfam" id="PF00582">
    <property type="entry name" value="Usp"/>
    <property type="match status" value="1"/>
</dbReference>
<reference evidence="3 4" key="1">
    <citation type="submission" date="2022-04" db="EMBL/GenBank/DDBJ databases">
        <title>Positive selection, recombination, and allopatry shape intraspecific diversity of widespread and dominant cyanobacteria.</title>
        <authorList>
            <person name="Wei J."/>
            <person name="Shu W."/>
            <person name="Hu C."/>
        </authorList>
    </citation>
    <scope>NUCLEOTIDE SEQUENCE [LARGE SCALE GENOMIC DNA]</scope>
    <source>
        <strain evidence="3 4">AS-A4</strain>
    </source>
</reference>
<name>A0ABV0KKA3_9CYAN</name>
<accession>A0ABV0KKA3</accession>
<dbReference type="InterPro" id="IPR014729">
    <property type="entry name" value="Rossmann-like_a/b/a_fold"/>
</dbReference>
<dbReference type="Proteomes" id="UP001476950">
    <property type="component" value="Unassembled WGS sequence"/>
</dbReference>
<evidence type="ECO:0000313" key="3">
    <source>
        <dbReference type="EMBL" id="MEP1058724.1"/>
    </source>
</evidence>
<evidence type="ECO:0000256" key="1">
    <source>
        <dbReference type="ARBA" id="ARBA00008791"/>
    </source>
</evidence>
<dbReference type="PRINTS" id="PR01438">
    <property type="entry name" value="UNVRSLSTRESS"/>
</dbReference>
<dbReference type="RefSeq" id="WP_190447436.1">
    <property type="nucleotide sequence ID" value="NZ_JAMPLM010000006.1"/>
</dbReference>
<sequence length="165" mass="17743">MSFHKIVVALDDSSLSNAVFERAVALAQATNAQLLLFSGISEDLMVSPTPFPAELGSLNAGLINSNYQAQQVNFEHHTEALKTVLKRYREAAQAKGVQTETVFQPGDIEKVVCAIAQEWGADLLVVGRRGRKGFSEALLGSVSNYAVHHAHCSVLVVQGEAEAHS</sequence>
<evidence type="ECO:0000259" key="2">
    <source>
        <dbReference type="Pfam" id="PF00582"/>
    </source>
</evidence>
<dbReference type="InterPro" id="IPR006015">
    <property type="entry name" value="Universal_stress_UspA"/>
</dbReference>
<feature type="domain" description="UspA" evidence="2">
    <location>
        <begin position="3"/>
        <end position="157"/>
    </location>
</feature>
<evidence type="ECO:0000313" key="4">
    <source>
        <dbReference type="Proteomes" id="UP001476950"/>
    </source>
</evidence>
<dbReference type="PANTHER" id="PTHR46268:SF8">
    <property type="entry name" value="UNIVERSAL STRESS PROTEIN SLL1388"/>
    <property type="match status" value="1"/>
</dbReference>